<keyword evidence="5" id="KW-0378">Hydrolase</keyword>
<dbReference type="GO" id="GO:0003964">
    <property type="term" value="F:RNA-directed DNA polymerase activity"/>
    <property type="evidence" value="ECO:0007669"/>
    <property type="project" value="UniProtKB-KW"/>
</dbReference>
<name>A0A8D8W9M6_9HEMI</name>
<evidence type="ECO:0000256" key="6">
    <source>
        <dbReference type="ARBA" id="ARBA00022918"/>
    </source>
</evidence>
<evidence type="ECO:0000256" key="3">
    <source>
        <dbReference type="ARBA" id="ARBA00022722"/>
    </source>
</evidence>
<evidence type="ECO:0000259" key="7">
    <source>
        <dbReference type="PROSITE" id="PS50175"/>
    </source>
</evidence>
<evidence type="ECO:0000259" key="8">
    <source>
        <dbReference type="PROSITE" id="PS50994"/>
    </source>
</evidence>
<reference evidence="9" key="1">
    <citation type="submission" date="2021-05" db="EMBL/GenBank/DDBJ databases">
        <authorList>
            <person name="Alioto T."/>
            <person name="Alioto T."/>
            <person name="Gomez Garrido J."/>
        </authorList>
    </citation>
    <scope>NUCLEOTIDE SEQUENCE</scope>
</reference>
<dbReference type="GO" id="GO:0004190">
    <property type="term" value="F:aspartic-type endopeptidase activity"/>
    <property type="evidence" value="ECO:0007669"/>
    <property type="project" value="InterPro"/>
</dbReference>
<proteinExistence type="predicted"/>
<dbReference type="CDD" id="cd01644">
    <property type="entry name" value="RT_pepA17"/>
    <property type="match status" value="1"/>
</dbReference>
<dbReference type="Gene3D" id="3.30.420.10">
    <property type="entry name" value="Ribonuclease H-like superfamily/Ribonuclease H"/>
    <property type="match status" value="1"/>
</dbReference>
<dbReference type="PROSITE" id="PS50994">
    <property type="entry name" value="INTEGRASE"/>
    <property type="match status" value="1"/>
</dbReference>
<dbReference type="Pfam" id="PF13650">
    <property type="entry name" value="Asp_protease_2"/>
    <property type="match status" value="1"/>
</dbReference>
<dbReference type="InterPro" id="IPR001584">
    <property type="entry name" value="Integrase_cat-core"/>
</dbReference>
<sequence length="1714" mass="195809">MESLKKKRSYIKGRVTKLENKVNASDLDKELAKTFLKSANILEDELMSVEINILEICTDQEVDEFENYYDEVLLTIQHLTAKINKIINSPDNSMHSVVQLPTIKLPTFNGQVDQWSSFKDMFEGLVHNNNALSSIQKFQYLKTSLVQDAAELIQHLHLRADNYVIAWNLLCENFSNRYSTVNHHLKNIVEVEYSSSKRMYSFKNILNTLRTNLNALQSLGVNTENWDVLLIHLIEAKFDDQVYLEWVKRVDKKHLPTLSNLYGFLDEMTLISERSESRVLDRKKGDVPTSSTLTCQVCRKANHKLYECSSFRAYSIKERIAFVTKNNLCLNCLSSNLHSAYKCNSKSVCKICSKKHHSLLHQFASQANYAADEQEETDLSVIVDGDHFDCDGDLQQETCVEVSTTACTQFEGNMKQQVLLSTAVVSVEDSNGVDKPVRVLLDSGSQSNFVTTECVKRLNLKIKKVEPINVNGIGGSNRFSIDSICNLTMKSRFEKFVIPMTAIVVPKVTNKLPALSFGKSNWDYLANYKLSDPQFNVSQHIDMIVGAEYFYDILRAESIQGPDGYPNLHNSKFGWIVTGKVPNTTVSNFSSFHVNLDTSLKRFWELEELPAVKHLSQEEKDCEMHFAQNVSREPDGRYMIKLPFKSNVQELGESKARAVARLRTIEKGLNQCESNKQQYFDFMKEYSDLGHMSKVSNTIDWSENLPHFYLPHHSVIRESSTTTRLRVVFDGSAKSTNGNSMNNLLMVGPGLQESIFSLLIRFRKYKVVLKADCEKMYRQIWIHPDDRKFQKIVWYNNDDDTSLAEYELNTLTYGTSCAPYIAVKCLMQLASDEKLKFPKAAEVTEKDFFMDDLVSGGDSVEEAVQLYRDLTDMFQSAGFNLRKWSSNEDRVLAEIPEENRDKKVRFEFGEESDLSVKTLGLGWNMKNDSLHFDVMPSEKDNTLTKRNILSDISRYYDPLGLLSPVIIVAKIQIQKLWLANLNWDDEILGEFASGWRKFHSQLHFLNDIKIVRNVAPFSTNEVHTLELHGFSDASESAYAACVYVRILSHDKEVACNLLCAKSRVTPLKQVSLPRLELCAAVLLAKLLSQVQESWRGKIDSCHAWTDSMIVLDWLRQEPRKWKTFVANRVSQIHELYDPNIWYHVSSDENPADVASRGISGDLLSKHSMWWHGPHWLKSEDISEMTKKGKCQFSECENIEKRKIKTVSLLTQDTYSKIELWNTMSSFTKMVRLVAWCLRFANNASRGRVNGNIMKSKYLEAAEIRNAKLKLVKMVQGEAFQEDLLHIKKHGCVKNKSAIKSLNPFIDSDGILKVGGRLRNSDLSDEAKHQILLPNNHNFTKRLVEFLHEKYVHAGPNLLLAHIRQEYWVIKGLNLAKKVFHGCLSCFRANPSRMIPTQMMGDLPAKRVKPNFPFSTCGVDYAGPFMVKRMGGRYNVLFKAYVALFVCFSTKAFHIEVVSDLTTNAFLDALRRFVSRRGKPSDIYSDNGTNFVGCDNMLRKFIKELQNDEEFCVYFANEEITWHFNPANSPHMGGLWECGVKTVKSNLKRVIGDQSLSFEQLSTTLALIEATLNSRPLTPVSNDANDLDVLTPGHFLIGRPLTAVPEPNVPMIANNRLQRWALSRKIQQDFWKRWSLEYLNTLTQRFKWQFSEDNIKPGVVVLVRDDNLPPGKWKLGRVCQVSPGDDDLVRVVSVRTSSGLIKRAVSRVVPLPMDD</sequence>
<dbReference type="GO" id="GO:0004519">
    <property type="term" value="F:endonuclease activity"/>
    <property type="evidence" value="ECO:0007669"/>
    <property type="project" value="UniProtKB-KW"/>
</dbReference>
<dbReference type="GO" id="GO:0042575">
    <property type="term" value="C:DNA polymerase complex"/>
    <property type="evidence" value="ECO:0007669"/>
    <property type="project" value="UniProtKB-ARBA"/>
</dbReference>
<dbReference type="InterPro" id="IPR008042">
    <property type="entry name" value="Retrotrans_Pao"/>
</dbReference>
<evidence type="ECO:0000256" key="4">
    <source>
        <dbReference type="ARBA" id="ARBA00022759"/>
    </source>
</evidence>
<dbReference type="SUPFAM" id="SSF56672">
    <property type="entry name" value="DNA/RNA polymerases"/>
    <property type="match status" value="1"/>
</dbReference>
<dbReference type="PANTHER" id="PTHR47331">
    <property type="entry name" value="PHD-TYPE DOMAIN-CONTAINING PROTEIN"/>
    <property type="match status" value="1"/>
</dbReference>
<dbReference type="PROSITE" id="PS50175">
    <property type="entry name" value="ASP_PROT_RETROV"/>
    <property type="match status" value="1"/>
</dbReference>
<dbReference type="PROSITE" id="PS00141">
    <property type="entry name" value="ASP_PROTEASE"/>
    <property type="match status" value="1"/>
</dbReference>
<dbReference type="EMBL" id="HBUF01170287">
    <property type="protein sequence ID" value="CAG6652157.1"/>
    <property type="molecule type" value="Transcribed_RNA"/>
</dbReference>
<dbReference type="InterPro" id="IPR021109">
    <property type="entry name" value="Peptidase_aspartic_dom_sf"/>
</dbReference>
<keyword evidence="6" id="KW-0695">RNA-directed DNA polymerase</keyword>
<dbReference type="GO" id="GO:0015074">
    <property type="term" value="P:DNA integration"/>
    <property type="evidence" value="ECO:0007669"/>
    <property type="project" value="InterPro"/>
</dbReference>
<accession>A0A8D8W9M6</accession>
<dbReference type="InterPro" id="IPR036397">
    <property type="entry name" value="RNaseH_sf"/>
</dbReference>
<dbReference type="Pfam" id="PF03564">
    <property type="entry name" value="DUF1759"/>
    <property type="match status" value="1"/>
</dbReference>
<dbReference type="InterPro" id="IPR001995">
    <property type="entry name" value="Peptidase_A2_cat"/>
</dbReference>
<evidence type="ECO:0000313" key="9">
    <source>
        <dbReference type="EMBL" id="CAG6652157.1"/>
    </source>
</evidence>
<dbReference type="Pfam" id="PF05380">
    <property type="entry name" value="Peptidase_A17"/>
    <property type="match status" value="1"/>
</dbReference>
<keyword evidence="2" id="KW-0548">Nucleotidyltransferase</keyword>
<evidence type="ECO:0000256" key="1">
    <source>
        <dbReference type="ARBA" id="ARBA00022679"/>
    </source>
</evidence>
<evidence type="ECO:0000256" key="2">
    <source>
        <dbReference type="ARBA" id="ARBA00022695"/>
    </source>
</evidence>
<dbReference type="Gene3D" id="2.40.70.10">
    <property type="entry name" value="Acid Proteases"/>
    <property type="match status" value="1"/>
</dbReference>
<keyword evidence="1" id="KW-0808">Transferase</keyword>
<dbReference type="PANTHER" id="PTHR47331:SF1">
    <property type="entry name" value="GAG-LIKE PROTEIN"/>
    <property type="match status" value="1"/>
</dbReference>
<dbReference type="InterPro" id="IPR040676">
    <property type="entry name" value="DUF5641"/>
</dbReference>
<evidence type="ECO:0000256" key="5">
    <source>
        <dbReference type="ARBA" id="ARBA00022801"/>
    </source>
</evidence>
<dbReference type="CDD" id="cd00303">
    <property type="entry name" value="retropepsin_like"/>
    <property type="match status" value="1"/>
</dbReference>
<dbReference type="InterPro" id="IPR012337">
    <property type="entry name" value="RNaseH-like_sf"/>
</dbReference>
<dbReference type="InterPro" id="IPR001969">
    <property type="entry name" value="Aspartic_peptidase_AS"/>
</dbReference>
<dbReference type="SUPFAM" id="SSF53098">
    <property type="entry name" value="Ribonuclease H-like"/>
    <property type="match status" value="1"/>
</dbReference>
<dbReference type="GO" id="GO:0003676">
    <property type="term" value="F:nucleic acid binding"/>
    <property type="evidence" value="ECO:0007669"/>
    <property type="project" value="InterPro"/>
</dbReference>
<dbReference type="Pfam" id="PF18701">
    <property type="entry name" value="DUF5641"/>
    <property type="match status" value="1"/>
</dbReference>
<dbReference type="InterPro" id="IPR043502">
    <property type="entry name" value="DNA/RNA_pol_sf"/>
</dbReference>
<evidence type="ECO:0008006" key="10">
    <source>
        <dbReference type="Google" id="ProtNLM"/>
    </source>
</evidence>
<protein>
    <recommendedName>
        <fullName evidence="10">Endonuclease</fullName>
    </recommendedName>
</protein>
<organism evidence="9">
    <name type="scientific">Cacopsylla melanoneura</name>
    <dbReference type="NCBI Taxonomy" id="428564"/>
    <lineage>
        <taxon>Eukaryota</taxon>
        <taxon>Metazoa</taxon>
        <taxon>Ecdysozoa</taxon>
        <taxon>Arthropoda</taxon>
        <taxon>Hexapoda</taxon>
        <taxon>Insecta</taxon>
        <taxon>Pterygota</taxon>
        <taxon>Neoptera</taxon>
        <taxon>Paraneoptera</taxon>
        <taxon>Hemiptera</taxon>
        <taxon>Sternorrhyncha</taxon>
        <taxon>Psylloidea</taxon>
        <taxon>Psyllidae</taxon>
        <taxon>Psyllinae</taxon>
        <taxon>Cacopsylla</taxon>
    </lineage>
</organism>
<feature type="domain" description="Peptidase A2" evidence="7">
    <location>
        <begin position="437"/>
        <end position="521"/>
    </location>
</feature>
<keyword evidence="4" id="KW-0255">Endonuclease</keyword>
<feature type="domain" description="Integrase catalytic" evidence="8">
    <location>
        <begin position="1408"/>
        <end position="1599"/>
    </location>
</feature>
<dbReference type="GO" id="GO:0006508">
    <property type="term" value="P:proteolysis"/>
    <property type="evidence" value="ECO:0007669"/>
    <property type="project" value="InterPro"/>
</dbReference>
<keyword evidence="3" id="KW-0540">Nuclease</keyword>
<dbReference type="InterPro" id="IPR005312">
    <property type="entry name" value="DUF1759"/>
</dbReference>